<dbReference type="CDD" id="cd01389">
    <property type="entry name" value="HMG-box_ROX1-like"/>
    <property type="match status" value="1"/>
</dbReference>
<evidence type="ECO:0000256" key="3">
    <source>
        <dbReference type="PROSITE-ProRule" id="PRU00267"/>
    </source>
</evidence>
<dbReference type="Pfam" id="PF00505">
    <property type="entry name" value="HMG_box"/>
    <property type="match status" value="1"/>
</dbReference>
<feature type="compositionally biased region" description="Basic and acidic residues" evidence="4">
    <location>
        <begin position="172"/>
        <end position="185"/>
    </location>
</feature>
<feature type="region of interest" description="Disordered" evidence="4">
    <location>
        <begin position="165"/>
        <end position="185"/>
    </location>
</feature>
<feature type="region of interest" description="Disordered" evidence="4">
    <location>
        <begin position="214"/>
        <end position="243"/>
    </location>
</feature>
<evidence type="ECO:0000256" key="4">
    <source>
        <dbReference type="SAM" id="MobiDB-lite"/>
    </source>
</evidence>
<keyword evidence="7" id="KW-1185">Reference proteome</keyword>
<dbReference type="SMART" id="SM00398">
    <property type="entry name" value="HMG"/>
    <property type="match status" value="1"/>
</dbReference>
<dbReference type="AlphaFoldDB" id="A0A9P3URQ8"/>
<evidence type="ECO:0000313" key="6">
    <source>
        <dbReference type="EMBL" id="GLB42477.1"/>
    </source>
</evidence>
<dbReference type="PROSITE" id="PS50118">
    <property type="entry name" value="HMG_BOX_2"/>
    <property type="match status" value="1"/>
</dbReference>
<dbReference type="GO" id="GO:0000978">
    <property type="term" value="F:RNA polymerase II cis-regulatory region sequence-specific DNA binding"/>
    <property type="evidence" value="ECO:0007669"/>
    <property type="project" value="TreeGrafter"/>
</dbReference>
<dbReference type="InterPro" id="IPR051356">
    <property type="entry name" value="SOX/SOX-like_TF"/>
</dbReference>
<evidence type="ECO:0000259" key="5">
    <source>
        <dbReference type="PROSITE" id="PS50118"/>
    </source>
</evidence>
<dbReference type="Proteomes" id="UP001063166">
    <property type="component" value="Unassembled WGS sequence"/>
</dbReference>
<feature type="domain" description="HMG box" evidence="5">
    <location>
        <begin position="91"/>
        <end position="160"/>
    </location>
</feature>
<evidence type="ECO:0000256" key="1">
    <source>
        <dbReference type="ARBA" id="ARBA00023125"/>
    </source>
</evidence>
<dbReference type="PANTHER" id="PTHR45789:SF2">
    <property type="entry name" value="FI18025P1"/>
    <property type="match status" value="1"/>
</dbReference>
<feature type="compositionally biased region" description="Low complexity" evidence="4">
    <location>
        <begin position="411"/>
        <end position="453"/>
    </location>
</feature>
<reference evidence="6" key="1">
    <citation type="submission" date="2022-07" db="EMBL/GenBank/DDBJ databases">
        <title>The genome of Lyophyllum shimeji provides insight into the initial evolution of ectomycorrhizal fungal genome.</title>
        <authorList>
            <person name="Kobayashi Y."/>
            <person name="Shibata T."/>
            <person name="Hirakawa H."/>
            <person name="Shigenobu S."/>
            <person name="Nishiyama T."/>
            <person name="Yamada A."/>
            <person name="Hasebe M."/>
            <person name="Kawaguchi M."/>
        </authorList>
    </citation>
    <scope>NUCLEOTIDE SEQUENCE</scope>
    <source>
        <strain evidence="6">AT787</strain>
    </source>
</reference>
<organism evidence="6 7">
    <name type="scientific">Lyophyllum shimeji</name>
    <name type="common">Hon-shimeji</name>
    <name type="synonym">Tricholoma shimeji</name>
    <dbReference type="NCBI Taxonomy" id="47721"/>
    <lineage>
        <taxon>Eukaryota</taxon>
        <taxon>Fungi</taxon>
        <taxon>Dikarya</taxon>
        <taxon>Basidiomycota</taxon>
        <taxon>Agaricomycotina</taxon>
        <taxon>Agaricomycetes</taxon>
        <taxon>Agaricomycetidae</taxon>
        <taxon>Agaricales</taxon>
        <taxon>Tricholomatineae</taxon>
        <taxon>Lyophyllaceae</taxon>
        <taxon>Lyophyllum</taxon>
    </lineage>
</organism>
<feature type="region of interest" description="Disordered" evidence="4">
    <location>
        <begin position="37"/>
        <end position="92"/>
    </location>
</feature>
<comment type="caution">
    <text evidence="6">The sequence shown here is derived from an EMBL/GenBank/DDBJ whole genome shotgun (WGS) entry which is preliminary data.</text>
</comment>
<dbReference type="Gene3D" id="1.10.30.10">
    <property type="entry name" value="High mobility group box domain"/>
    <property type="match status" value="1"/>
</dbReference>
<dbReference type="PANTHER" id="PTHR45789">
    <property type="entry name" value="FI18025P1"/>
    <property type="match status" value="1"/>
</dbReference>
<dbReference type="GO" id="GO:0005634">
    <property type="term" value="C:nucleus"/>
    <property type="evidence" value="ECO:0007669"/>
    <property type="project" value="UniProtKB-UniRule"/>
</dbReference>
<dbReference type="EMBL" id="BRPK01000011">
    <property type="protein sequence ID" value="GLB42477.1"/>
    <property type="molecule type" value="Genomic_DNA"/>
</dbReference>
<sequence>MPAVRLSKRRRSSLAISFTPAKAGIYGIPRPVTFAPNVTPVTFADPEADSSSSTPEPASPTSAIFPPSETPAQPPTRRRVPPGKRRSMGYIPRPPNAFMLFRADFVRQKHVPGTIETNHGSLSKIIGNCWRALPLEEKRVWEVKAKHAKAEHKARYPEYRFRPVHNKNKNKDKKEKAPITPEDERRCEEVAQLLLEGKKGDELAAAVRSLDLLRSSSRPGTPPPARRDWNRHRRSSSVPLPNDYVPHTHFAGIALPSAPFFPPASSSSSSRPESPMLMDSIARQQQRMMLGNRRASSARPAVLNRSWTMPVPSVLQRDDSPLPEVDTSLFNPSFLGAGGSFSFASEHDNQFFSSSLNMAVPGQHEQSTFGSLDMNIAPHEMLDAHAQPQAMFASSDLAIDPLSSWMQSTDPTQSHSHSQPHSHLTPSSSYPSTAYSGSPSSPSESLPLPLHAPQPQSASATSQVFADMDMWKEFGAGAFTSDHQQFAVGLGMEFDPMVAREVEMNLAVGVNAAGECVQQHQQQHQGQEQHQGLEELFRPEQMFAHAQFGGEYADMDMGMMTGMEGRA</sequence>
<feature type="DNA-binding region" description="HMG box" evidence="3">
    <location>
        <begin position="91"/>
        <end position="160"/>
    </location>
</feature>
<feature type="compositionally biased region" description="Low complexity" evidence="4">
    <location>
        <begin position="49"/>
        <end position="63"/>
    </location>
</feature>
<accession>A0A9P3URQ8</accession>
<protein>
    <submittedName>
        <fullName evidence="6">High mobility group</fullName>
    </submittedName>
</protein>
<feature type="region of interest" description="Disordered" evidence="4">
    <location>
        <begin position="403"/>
        <end position="461"/>
    </location>
</feature>
<keyword evidence="2 3" id="KW-0539">Nucleus</keyword>
<evidence type="ECO:0000256" key="2">
    <source>
        <dbReference type="ARBA" id="ARBA00023242"/>
    </source>
</evidence>
<feature type="compositionally biased region" description="Basic residues" evidence="4">
    <location>
        <begin position="76"/>
        <end position="87"/>
    </location>
</feature>
<dbReference type="InterPro" id="IPR009071">
    <property type="entry name" value="HMG_box_dom"/>
</dbReference>
<gene>
    <name evidence="6" type="ORF">LshimejAT787_1104920</name>
</gene>
<proteinExistence type="predicted"/>
<keyword evidence="1 3" id="KW-0238">DNA-binding</keyword>
<name>A0A9P3URQ8_LYOSH</name>
<dbReference type="InterPro" id="IPR036910">
    <property type="entry name" value="HMG_box_dom_sf"/>
</dbReference>
<dbReference type="GO" id="GO:0000981">
    <property type="term" value="F:DNA-binding transcription factor activity, RNA polymerase II-specific"/>
    <property type="evidence" value="ECO:0007669"/>
    <property type="project" value="TreeGrafter"/>
</dbReference>
<dbReference type="SUPFAM" id="SSF47095">
    <property type="entry name" value="HMG-box"/>
    <property type="match status" value="1"/>
</dbReference>
<evidence type="ECO:0000313" key="7">
    <source>
        <dbReference type="Proteomes" id="UP001063166"/>
    </source>
</evidence>
<dbReference type="OrthoDB" id="6247875at2759"/>